<gene>
    <name evidence="2" type="ORF">CVT26_010512</name>
</gene>
<reference evidence="2 3" key="1">
    <citation type="journal article" date="2018" name="Evol. Lett.">
        <title>Horizontal gene cluster transfer increased hallucinogenic mushroom diversity.</title>
        <authorList>
            <person name="Reynolds H.T."/>
            <person name="Vijayakumar V."/>
            <person name="Gluck-Thaler E."/>
            <person name="Korotkin H.B."/>
            <person name="Matheny P.B."/>
            <person name="Slot J.C."/>
        </authorList>
    </citation>
    <scope>NUCLEOTIDE SEQUENCE [LARGE SCALE GENOMIC DNA]</scope>
    <source>
        <strain evidence="2 3">SRW20</strain>
    </source>
</reference>
<dbReference type="Proteomes" id="UP000284706">
    <property type="component" value="Unassembled WGS sequence"/>
</dbReference>
<organism evidence="2 3">
    <name type="scientific">Gymnopilus dilepis</name>
    <dbReference type="NCBI Taxonomy" id="231916"/>
    <lineage>
        <taxon>Eukaryota</taxon>
        <taxon>Fungi</taxon>
        <taxon>Dikarya</taxon>
        <taxon>Basidiomycota</taxon>
        <taxon>Agaricomycotina</taxon>
        <taxon>Agaricomycetes</taxon>
        <taxon>Agaricomycetidae</taxon>
        <taxon>Agaricales</taxon>
        <taxon>Agaricineae</taxon>
        <taxon>Hymenogastraceae</taxon>
        <taxon>Gymnopilus</taxon>
    </lineage>
</organism>
<dbReference type="AlphaFoldDB" id="A0A409Y0A4"/>
<feature type="region of interest" description="Disordered" evidence="1">
    <location>
        <begin position="79"/>
        <end position="107"/>
    </location>
</feature>
<protein>
    <submittedName>
        <fullName evidence="2">Uncharacterized protein</fullName>
    </submittedName>
</protein>
<dbReference type="EMBL" id="NHYE01001369">
    <property type="protein sequence ID" value="PPQ96458.1"/>
    <property type="molecule type" value="Genomic_DNA"/>
</dbReference>
<comment type="caution">
    <text evidence="2">The sequence shown here is derived from an EMBL/GenBank/DDBJ whole genome shotgun (WGS) entry which is preliminary data.</text>
</comment>
<evidence type="ECO:0000256" key="1">
    <source>
        <dbReference type="SAM" id="MobiDB-lite"/>
    </source>
</evidence>
<evidence type="ECO:0000313" key="3">
    <source>
        <dbReference type="Proteomes" id="UP000284706"/>
    </source>
</evidence>
<sequence>MRPLHVSRHPPTITNRVEFVRVKILPRPDITARVNYAGKWAIDPMPLSPCLAMTGLDPELESCPDSNDDDEENIDELCNENNDTNVDKGPRMIPKPQGERGRPRSGGYTLSKVLEGWDGDLKVISAFVKSEADKALDMTLSYKNQPQTGIDAICELVQTTLTVSFRKIELFIGISSLPDFAQL</sequence>
<keyword evidence="3" id="KW-1185">Reference proteome</keyword>
<name>A0A409Y0A4_9AGAR</name>
<dbReference type="InParanoid" id="A0A409Y0A4"/>
<accession>A0A409Y0A4</accession>
<dbReference type="OrthoDB" id="2686745at2759"/>
<proteinExistence type="predicted"/>
<evidence type="ECO:0000313" key="2">
    <source>
        <dbReference type="EMBL" id="PPQ96458.1"/>
    </source>
</evidence>